<sequence length="161" mass="19162">MDSKPHDVQPIIKTDHRILTLDLFIDEIFINKNNKQTRQLPSKVIYCYDEMQAIDGDWTWEKFNDHIENHLDDPCISLTVDKIRDEIQDILQNTVIMLESKYINAIYEYKKVSVDKVYKNDNNEDTFYTEENNVKEQTNFHFQTIAGAVNCEKDLSHFPEW</sequence>
<reference evidence="1" key="1">
    <citation type="submission" date="2019-10" db="EMBL/GenBank/DDBJ databases">
        <title>Conservation and host-specific expression of non-tandemly repeated heterogenous ribosome RNA gene in arbuscular mycorrhizal fungi.</title>
        <authorList>
            <person name="Maeda T."/>
            <person name="Kobayashi Y."/>
            <person name="Nakagawa T."/>
            <person name="Ezawa T."/>
            <person name="Yamaguchi K."/>
            <person name="Bino T."/>
            <person name="Nishimoto Y."/>
            <person name="Shigenobu S."/>
            <person name="Kawaguchi M."/>
        </authorList>
    </citation>
    <scope>NUCLEOTIDE SEQUENCE</scope>
    <source>
        <strain evidence="1">HR1</strain>
    </source>
</reference>
<name>A0A8H3LWL2_9GLOM</name>
<proteinExistence type="predicted"/>
<accession>A0A8H3LWL2</accession>
<comment type="caution">
    <text evidence="1">The sequence shown here is derived from an EMBL/GenBank/DDBJ whole genome shotgun (WGS) entry which is preliminary data.</text>
</comment>
<gene>
    <name evidence="1" type="ORF">RCL2_002046500</name>
</gene>
<dbReference type="Proteomes" id="UP000615446">
    <property type="component" value="Unassembled WGS sequence"/>
</dbReference>
<evidence type="ECO:0000313" key="2">
    <source>
        <dbReference type="Proteomes" id="UP000615446"/>
    </source>
</evidence>
<dbReference type="AlphaFoldDB" id="A0A8H3LWL2"/>
<protein>
    <submittedName>
        <fullName evidence="1">Uncharacterized protein</fullName>
    </submittedName>
</protein>
<organism evidence="1 2">
    <name type="scientific">Rhizophagus clarus</name>
    <dbReference type="NCBI Taxonomy" id="94130"/>
    <lineage>
        <taxon>Eukaryota</taxon>
        <taxon>Fungi</taxon>
        <taxon>Fungi incertae sedis</taxon>
        <taxon>Mucoromycota</taxon>
        <taxon>Glomeromycotina</taxon>
        <taxon>Glomeromycetes</taxon>
        <taxon>Glomerales</taxon>
        <taxon>Glomeraceae</taxon>
        <taxon>Rhizophagus</taxon>
    </lineage>
</organism>
<evidence type="ECO:0000313" key="1">
    <source>
        <dbReference type="EMBL" id="GES93716.1"/>
    </source>
</evidence>
<dbReference type="EMBL" id="BLAL01000229">
    <property type="protein sequence ID" value="GES93716.1"/>
    <property type="molecule type" value="Genomic_DNA"/>
</dbReference>